<dbReference type="InterPro" id="IPR018227">
    <property type="entry name" value="Amino_acid_transport_2"/>
</dbReference>
<dbReference type="AlphaFoldDB" id="A0ABC8Y9A2"/>
<feature type="transmembrane region" description="Helical" evidence="8">
    <location>
        <begin position="282"/>
        <end position="304"/>
    </location>
</feature>
<dbReference type="Pfam" id="PF03222">
    <property type="entry name" value="Trp_Tyr_perm"/>
    <property type="match status" value="1"/>
</dbReference>
<evidence type="ECO:0000313" key="9">
    <source>
        <dbReference type="EMBL" id="CAL4938560.1"/>
    </source>
</evidence>
<evidence type="ECO:0000256" key="2">
    <source>
        <dbReference type="ARBA" id="ARBA00022448"/>
    </source>
</evidence>
<gene>
    <name evidence="9" type="ORF">URODEC1_LOCUS31315</name>
</gene>
<reference evidence="9 10" key="2">
    <citation type="submission" date="2024-10" db="EMBL/GenBank/DDBJ databases">
        <authorList>
            <person name="Ryan C."/>
        </authorList>
    </citation>
    <scope>NUCLEOTIDE SEQUENCE [LARGE SCALE GENOMIC DNA]</scope>
</reference>
<evidence type="ECO:0000313" key="10">
    <source>
        <dbReference type="Proteomes" id="UP001497457"/>
    </source>
</evidence>
<feature type="transmembrane region" description="Helical" evidence="8">
    <location>
        <begin position="87"/>
        <end position="108"/>
    </location>
</feature>
<keyword evidence="2" id="KW-0813">Transport</keyword>
<sequence>MQGSIARAALCPYPKARRATFGCPAARVRRVPRRSLSAGGGGGGKWCVTAAVGERARDVPTGVADARPADEGRLAARAPPSGARRGSVAGAVALIVGTSIGSGILAVPQSTAPAGFIPSAACMVTCWAFLVAEALLIAEINVHLRRRRNKDGVSSHGGGGDLDLEVISVKSMAQETLGAWGGHVATATYLFLSYTSMVAYASKSGEVLSRLVPGVPEPAAGAAFTAALALLVAGGGTGVTDRVNQLLTFVMIGLLLTIEVSAVALGGGLSLPANANWEHVPAALPVIIFTLVFHDIAPVICAYLEGDLARIRLSILVGSLVPLVSLLVWDDIALGLATDLGGFGIQDMLKTDWSYTVVQTFSLLAVGTSLIGTLLGASQFFIEQMTNLASSSAKEHGKINKGISVFSKEDGSGHPGAVPILEKNRVGYIATGIVVIPTIVIAATVQDSFSIATDIAGGYCMTILYGVLPPLMAWAIGSKLSGKSPGLADEELLEENRGIEDFTSAKPVLVGMGAFSVLMVLEQMLQDFLSFNAALVS</sequence>
<feature type="transmembrane region" description="Helical" evidence="8">
    <location>
        <begin position="316"/>
        <end position="337"/>
    </location>
</feature>
<evidence type="ECO:0000256" key="6">
    <source>
        <dbReference type="ARBA" id="ARBA00022989"/>
    </source>
</evidence>
<feature type="transmembrane region" description="Helical" evidence="8">
    <location>
        <begin position="456"/>
        <end position="476"/>
    </location>
</feature>
<evidence type="ECO:0000256" key="7">
    <source>
        <dbReference type="ARBA" id="ARBA00023136"/>
    </source>
</evidence>
<keyword evidence="10" id="KW-1185">Reference proteome</keyword>
<feature type="transmembrane region" description="Helical" evidence="8">
    <location>
        <begin position="220"/>
        <end position="239"/>
    </location>
</feature>
<keyword evidence="4" id="KW-0997">Cell inner membrane</keyword>
<keyword evidence="5 8" id="KW-0812">Transmembrane</keyword>
<evidence type="ECO:0000256" key="4">
    <source>
        <dbReference type="ARBA" id="ARBA00022519"/>
    </source>
</evidence>
<feature type="transmembrane region" description="Helical" evidence="8">
    <location>
        <begin position="177"/>
        <end position="200"/>
    </location>
</feature>
<evidence type="ECO:0000256" key="8">
    <source>
        <dbReference type="SAM" id="Phobius"/>
    </source>
</evidence>
<evidence type="ECO:0008006" key="11">
    <source>
        <dbReference type="Google" id="ProtNLM"/>
    </source>
</evidence>
<feature type="transmembrane region" description="Helical" evidence="8">
    <location>
        <begin position="357"/>
        <end position="382"/>
    </location>
</feature>
<feature type="transmembrane region" description="Helical" evidence="8">
    <location>
        <begin position="246"/>
        <end position="270"/>
    </location>
</feature>
<comment type="subcellular location">
    <subcellularLocation>
        <location evidence="1">Cell inner membrane</location>
        <topology evidence="1">Multi-pass membrane protein</topology>
    </subcellularLocation>
</comment>
<organism evidence="9 10">
    <name type="scientific">Urochloa decumbens</name>
    <dbReference type="NCBI Taxonomy" id="240449"/>
    <lineage>
        <taxon>Eukaryota</taxon>
        <taxon>Viridiplantae</taxon>
        <taxon>Streptophyta</taxon>
        <taxon>Embryophyta</taxon>
        <taxon>Tracheophyta</taxon>
        <taxon>Spermatophyta</taxon>
        <taxon>Magnoliopsida</taxon>
        <taxon>Liliopsida</taxon>
        <taxon>Poales</taxon>
        <taxon>Poaceae</taxon>
        <taxon>PACMAD clade</taxon>
        <taxon>Panicoideae</taxon>
        <taxon>Panicodae</taxon>
        <taxon>Paniceae</taxon>
        <taxon>Melinidinae</taxon>
        <taxon>Urochloa</taxon>
    </lineage>
</organism>
<keyword evidence="3" id="KW-1003">Cell membrane</keyword>
<protein>
    <recommendedName>
        <fullName evidence="11">Tryptophan/tyrosine permease</fullName>
    </recommendedName>
</protein>
<dbReference type="GO" id="GO:0005886">
    <property type="term" value="C:plasma membrane"/>
    <property type="evidence" value="ECO:0007669"/>
    <property type="project" value="UniProtKB-SubCell"/>
</dbReference>
<dbReference type="Proteomes" id="UP001497457">
    <property type="component" value="Chromosome 16b"/>
</dbReference>
<name>A0ABC8Y9A2_9POAL</name>
<keyword evidence="6 8" id="KW-1133">Transmembrane helix</keyword>
<feature type="transmembrane region" description="Helical" evidence="8">
    <location>
        <begin position="426"/>
        <end position="444"/>
    </location>
</feature>
<feature type="transmembrane region" description="Helical" evidence="8">
    <location>
        <begin position="114"/>
        <end position="138"/>
    </location>
</feature>
<dbReference type="EMBL" id="OZ075126">
    <property type="protein sequence ID" value="CAL4938560.1"/>
    <property type="molecule type" value="Genomic_DNA"/>
</dbReference>
<accession>A0ABC8Y9A2</accession>
<evidence type="ECO:0000256" key="3">
    <source>
        <dbReference type="ARBA" id="ARBA00022475"/>
    </source>
</evidence>
<proteinExistence type="predicted"/>
<evidence type="ECO:0000256" key="1">
    <source>
        <dbReference type="ARBA" id="ARBA00004429"/>
    </source>
</evidence>
<dbReference type="PANTHER" id="PTHR32195:SF24">
    <property type="entry name" value="TRYPTOPHAN OR TYROSINE TRANSPORTER PROTEIN"/>
    <property type="match status" value="1"/>
</dbReference>
<dbReference type="PANTHER" id="PTHR32195">
    <property type="entry name" value="OS07G0662800 PROTEIN"/>
    <property type="match status" value="1"/>
</dbReference>
<reference evidence="10" key="1">
    <citation type="submission" date="2024-06" db="EMBL/GenBank/DDBJ databases">
        <authorList>
            <person name="Ryan C."/>
        </authorList>
    </citation>
    <scope>NUCLEOTIDE SEQUENCE [LARGE SCALE GENOMIC DNA]</scope>
</reference>
<keyword evidence="7 8" id="KW-0472">Membrane</keyword>
<evidence type="ECO:0000256" key="5">
    <source>
        <dbReference type="ARBA" id="ARBA00022692"/>
    </source>
</evidence>